<evidence type="ECO:0000256" key="5">
    <source>
        <dbReference type="ARBA" id="ARBA00022982"/>
    </source>
</evidence>
<dbReference type="InterPro" id="IPR017900">
    <property type="entry name" value="4Fe4S_Fe_S_CS"/>
</dbReference>
<sequence length="184" mass="20117">MKNKLGSFVIADSSKCTGCRACEVACFATHNKKSNSVSYTVGTVEIPIIPRLYLVKDEDICMPIQCRHCEDAPCLNTCAVKAISRINGVVIVDDDKCIGCKTCLLACPFGAIDLLTQFKDKKPVEQIAINESKKIAYKCDLCKDNDKIACINACPNEALRLVTPLEDKKEKNIKAALNLLSATK</sequence>
<evidence type="ECO:0000256" key="2">
    <source>
        <dbReference type="ARBA" id="ARBA00022485"/>
    </source>
</evidence>
<feature type="domain" description="4Fe-4S ferredoxin-type" evidence="8">
    <location>
        <begin position="6"/>
        <end position="26"/>
    </location>
</feature>
<keyword evidence="5" id="KW-0249">Electron transport</keyword>
<keyword evidence="2" id="KW-0004">4Fe-4S</keyword>
<keyword evidence="1" id="KW-0813">Transport</keyword>
<evidence type="ECO:0000256" key="3">
    <source>
        <dbReference type="ARBA" id="ARBA00022723"/>
    </source>
</evidence>
<dbReference type="PANTHER" id="PTHR43177">
    <property type="entry name" value="PROTEIN NRFC"/>
    <property type="match status" value="1"/>
</dbReference>
<keyword evidence="4" id="KW-0677">Repeat</keyword>
<dbReference type="Gene3D" id="3.30.70.20">
    <property type="match status" value="2"/>
</dbReference>
<dbReference type="PANTHER" id="PTHR43177:SF5">
    <property type="entry name" value="ANAEROBIC DIMETHYL SULFOXIDE REDUCTASE CHAIN B-RELATED"/>
    <property type="match status" value="1"/>
</dbReference>
<evidence type="ECO:0000256" key="1">
    <source>
        <dbReference type="ARBA" id="ARBA00022448"/>
    </source>
</evidence>
<dbReference type="AlphaFoldDB" id="A0AAX2ZLC8"/>
<dbReference type="KEGG" id="tem:JW646_07900"/>
<keyword evidence="7" id="KW-0411">Iron-sulfur</keyword>
<keyword evidence="3" id="KW-0479">Metal-binding</keyword>
<gene>
    <name evidence="9" type="ORF">JW646_07900</name>
</gene>
<dbReference type="Pfam" id="PF13247">
    <property type="entry name" value="Fer4_11"/>
    <property type="match status" value="1"/>
</dbReference>
<dbReference type="Proteomes" id="UP001198983">
    <property type="component" value="Chromosome"/>
</dbReference>
<dbReference type="InterPro" id="IPR050954">
    <property type="entry name" value="ET_IronSulfur_Cluster-Binding"/>
</dbReference>
<dbReference type="SUPFAM" id="SSF54862">
    <property type="entry name" value="4Fe-4S ferredoxins"/>
    <property type="match status" value="1"/>
</dbReference>
<evidence type="ECO:0000256" key="6">
    <source>
        <dbReference type="ARBA" id="ARBA00023004"/>
    </source>
</evidence>
<dbReference type="InterPro" id="IPR017896">
    <property type="entry name" value="4Fe4S_Fe-S-bd"/>
</dbReference>
<dbReference type="PROSITE" id="PS00198">
    <property type="entry name" value="4FE4S_FER_1"/>
    <property type="match status" value="1"/>
</dbReference>
<proteinExistence type="predicted"/>
<dbReference type="PROSITE" id="PS51379">
    <property type="entry name" value="4FE4S_FER_2"/>
    <property type="match status" value="2"/>
</dbReference>
<evidence type="ECO:0000313" key="10">
    <source>
        <dbReference type="Proteomes" id="UP001198983"/>
    </source>
</evidence>
<keyword evidence="6" id="KW-0408">Iron</keyword>
<dbReference type="EMBL" id="CP081135">
    <property type="protein sequence ID" value="UEL49355.1"/>
    <property type="molecule type" value="Genomic_DNA"/>
</dbReference>
<accession>A0AAX2ZLC8</accession>
<protein>
    <submittedName>
        <fullName evidence="9">4Fe-4S dicluster domain-containing protein</fullName>
    </submittedName>
</protein>
<feature type="domain" description="4Fe-4S ferredoxin-type" evidence="8">
    <location>
        <begin position="88"/>
        <end position="117"/>
    </location>
</feature>
<evidence type="ECO:0000259" key="8">
    <source>
        <dbReference type="PROSITE" id="PS51379"/>
    </source>
</evidence>
<reference evidence="9 10" key="1">
    <citation type="journal article" date="2023" name="Int. J. Syst. Evol. Microbiol.">
        <title>Terrisporobacter hibernicus sp. nov., isolated from bovine faeces in Northern Ireland.</title>
        <authorList>
            <person name="Mitchell M."/>
            <person name="Nguyen S.V."/>
            <person name="Connor M."/>
            <person name="Fairley D.J."/>
            <person name="Donoghue O."/>
            <person name="Marshall H."/>
            <person name="Koolman L."/>
            <person name="McMullan G."/>
            <person name="Schaffer K.E."/>
            <person name="McGrath J.W."/>
            <person name="Fanning S."/>
        </authorList>
    </citation>
    <scope>NUCLEOTIDE SEQUENCE [LARGE SCALE GENOMIC DNA]</scope>
    <source>
        <strain evidence="9 10">MCA3</strain>
    </source>
</reference>
<keyword evidence="10" id="KW-1185">Reference proteome</keyword>
<evidence type="ECO:0000256" key="7">
    <source>
        <dbReference type="ARBA" id="ARBA00023014"/>
    </source>
</evidence>
<dbReference type="CDD" id="cd10554">
    <property type="entry name" value="HycB_like"/>
    <property type="match status" value="1"/>
</dbReference>
<dbReference type="RefSeq" id="WP_148557017.1">
    <property type="nucleotide sequence ID" value="NZ_CP081135.1"/>
</dbReference>
<evidence type="ECO:0000313" key="9">
    <source>
        <dbReference type="EMBL" id="UEL49355.1"/>
    </source>
</evidence>
<name>A0AAX2ZLC8_9FIRM</name>
<dbReference type="GO" id="GO:0051539">
    <property type="term" value="F:4 iron, 4 sulfur cluster binding"/>
    <property type="evidence" value="ECO:0007669"/>
    <property type="project" value="UniProtKB-KW"/>
</dbReference>
<dbReference type="GO" id="GO:0046872">
    <property type="term" value="F:metal ion binding"/>
    <property type="evidence" value="ECO:0007669"/>
    <property type="project" value="UniProtKB-KW"/>
</dbReference>
<organism evidence="9 10">
    <name type="scientific">Terrisporobacter hibernicus</name>
    <dbReference type="NCBI Taxonomy" id="2813371"/>
    <lineage>
        <taxon>Bacteria</taxon>
        <taxon>Bacillati</taxon>
        <taxon>Bacillota</taxon>
        <taxon>Clostridia</taxon>
        <taxon>Peptostreptococcales</taxon>
        <taxon>Peptostreptococcaceae</taxon>
        <taxon>Terrisporobacter</taxon>
    </lineage>
</organism>
<evidence type="ECO:0000256" key="4">
    <source>
        <dbReference type="ARBA" id="ARBA00022737"/>
    </source>
</evidence>